<feature type="signal peptide" evidence="3">
    <location>
        <begin position="1"/>
        <end position="28"/>
    </location>
</feature>
<feature type="coiled-coil region" evidence="2">
    <location>
        <begin position="103"/>
        <end position="130"/>
    </location>
</feature>
<dbReference type="Pfam" id="PF25917">
    <property type="entry name" value="BSH_RND"/>
    <property type="match status" value="1"/>
</dbReference>
<dbReference type="Pfam" id="PF25944">
    <property type="entry name" value="Beta-barrel_RND"/>
    <property type="match status" value="1"/>
</dbReference>
<evidence type="ECO:0000259" key="7">
    <source>
        <dbReference type="Pfam" id="PF25989"/>
    </source>
</evidence>
<feature type="domain" description="YknX-like C-terminal permuted SH3-like" evidence="7">
    <location>
        <begin position="311"/>
        <end position="378"/>
    </location>
</feature>
<dbReference type="SUPFAM" id="SSF111369">
    <property type="entry name" value="HlyD-like secretion proteins"/>
    <property type="match status" value="1"/>
</dbReference>
<evidence type="ECO:0000256" key="1">
    <source>
        <dbReference type="ARBA" id="ARBA00009477"/>
    </source>
</evidence>
<proteinExistence type="inferred from homology"/>
<dbReference type="STRING" id="395965.Msil_3560"/>
<feature type="domain" description="Multidrug resistance protein MdtA-like alpha-helical hairpin" evidence="4">
    <location>
        <begin position="108"/>
        <end position="172"/>
    </location>
</feature>
<dbReference type="InterPro" id="IPR006143">
    <property type="entry name" value="RND_pump_MFP"/>
</dbReference>
<keyword evidence="2" id="KW-0175">Coiled coil</keyword>
<dbReference type="PANTHER" id="PTHR30158">
    <property type="entry name" value="ACRA/E-RELATED COMPONENT OF DRUG EFFLUX TRANSPORTER"/>
    <property type="match status" value="1"/>
</dbReference>
<dbReference type="PROSITE" id="PS51257">
    <property type="entry name" value="PROKAR_LIPOPROTEIN"/>
    <property type="match status" value="1"/>
</dbReference>
<dbReference type="Proteomes" id="UP000002257">
    <property type="component" value="Chromosome"/>
</dbReference>
<dbReference type="GO" id="GO:0005886">
    <property type="term" value="C:plasma membrane"/>
    <property type="evidence" value="ECO:0007669"/>
    <property type="project" value="TreeGrafter"/>
</dbReference>
<dbReference type="OrthoDB" id="8435523at2"/>
<sequence length="393" mass="41661">MRQRNAGSLAAGGIAACLVAIFSVAAQAQAPGGAPPSVGVVRAELKPITQTSQFIGRVQAVDRVDIVARVTAFLDKVEFRDGAEVKKGDVLYRLERGPFEADLAAKTAVAQQFQAQLENANIQLQRAQTLLQTQSGAQATVDTALATQRSITAQLLGAQANVKQSQINLDYTTIASPIDGKSGRTAMTPGNVVTPTSGVLVTVVSQDPMYVLFPVSVRTLLSLRERYAPLGGFSAVLIRLGLPDGRIYDQPGKIDFVDNTVQTSTDTIMVRAVIPNPPLPVKLSSRATLRELTDTEFVSVFFEGVKPVEFLAVPRAALLSDQQSDYVYIVDADGKAQRQNVKLGQSTPTTAAIESGLKAGDLVIVEGLQRVRPGIAVQASPATPGPPAPEPPR</sequence>
<dbReference type="InterPro" id="IPR058626">
    <property type="entry name" value="MdtA-like_b-barrel"/>
</dbReference>
<dbReference type="eggNOG" id="COG0845">
    <property type="taxonomic scope" value="Bacteria"/>
</dbReference>
<dbReference type="Gene3D" id="1.10.287.470">
    <property type="entry name" value="Helix hairpin bin"/>
    <property type="match status" value="1"/>
</dbReference>
<dbReference type="AlphaFoldDB" id="B8EIV7"/>
<accession>B8EIV7</accession>
<reference evidence="8 9" key="1">
    <citation type="journal article" date="2010" name="J. Bacteriol.">
        <title>Complete genome sequence of the aerobic facultative methanotroph Methylocella silvestris BL2.</title>
        <authorList>
            <person name="Chen Y."/>
            <person name="Crombie A."/>
            <person name="Rahman M.T."/>
            <person name="Dedysh S.N."/>
            <person name="Liesack W."/>
            <person name="Stott M.B."/>
            <person name="Alam M."/>
            <person name="Theisen A.R."/>
            <person name="Murrell J.C."/>
            <person name="Dunfield P.F."/>
        </authorList>
    </citation>
    <scope>NUCLEOTIDE SEQUENCE [LARGE SCALE GENOMIC DNA]</scope>
    <source>
        <strain evidence="9">DSM 15510 / CIP 108128 / LMG 27833 / NCIMB 13906 / BL2</strain>
    </source>
</reference>
<evidence type="ECO:0000313" key="9">
    <source>
        <dbReference type="Proteomes" id="UP000002257"/>
    </source>
</evidence>
<dbReference type="Gene3D" id="2.40.420.20">
    <property type="match status" value="1"/>
</dbReference>
<gene>
    <name evidence="8" type="ordered locus">Msil_3560</name>
</gene>
<evidence type="ECO:0000259" key="4">
    <source>
        <dbReference type="Pfam" id="PF25876"/>
    </source>
</evidence>
<keyword evidence="9" id="KW-1185">Reference proteome</keyword>
<feature type="domain" description="Multidrug resistance protein MdtA-like beta-barrel" evidence="6">
    <location>
        <begin position="208"/>
        <end position="277"/>
    </location>
</feature>
<dbReference type="PANTHER" id="PTHR30158:SF3">
    <property type="entry name" value="MULTIDRUG EFFLUX PUMP SUBUNIT ACRA-RELATED"/>
    <property type="match status" value="1"/>
</dbReference>
<name>B8EIV7_METSB</name>
<evidence type="ECO:0000313" key="8">
    <source>
        <dbReference type="EMBL" id="ACK52449.1"/>
    </source>
</evidence>
<dbReference type="HOGENOM" id="CLU_018816_2_1_5"/>
<evidence type="ECO:0000256" key="2">
    <source>
        <dbReference type="SAM" id="Coils"/>
    </source>
</evidence>
<dbReference type="Gene3D" id="2.40.30.170">
    <property type="match status" value="1"/>
</dbReference>
<dbReference type="NCBIfam" id="TIGR01730">
    <property type="entry name" value="RND_mfp"/>
    <property type="match status" value="1"/>
</dbReference>
<dbReference type="Pfam" id="PF25876">
    <property type="entry name" value="HH_MFP_RND"/>
    <property type="match status" value="1"/>
</dbReference>
<feature type="chain" id="PRO_5002871402" evidence="3">
    <location>
        <begin position="29"/>
        <end position="393"/>
    </location>
</feature>
<dbReference type="InterPro" id="IPR058625">
    <property type="entry name" value="MdtA-like_BSH"/>
</dbReference>
<evidence type="ECO:0000259" key="6">
    <source>
        <dbReference type="Pfam" id="PF25944"/>
    </source>
</evidence>
<comment type="similarity">
    <text evidence="1">Belongs to the membrane fusion protein (MFP) (TC 8.A.1) family.</text>
</comment>
<evidence type="ECO:0000259" key="5">
    <source>
        <dbReference type="Pfam" id="PF25917"/>
    </source>
</evidence>
<dbReference type="KEGG" id="msl:Msil_3560"/>
<dbReference type="EMBL" id="CP001280">
    <property type="protein sequence ID" value="ACK52449.1"/>
    <property type="molecule type" value="Genomic_DNA"/>
</dbReference>
<feature type="domain" description="Multidrug resistance protein MdtA-like barrel-sandwich hybrid" evidence="5">
    <location>
        <begin position="63"/>
        <end position="195"/>
    </location>
</feature>
<dbReference type="Gene3D" id="2.40.50.100">
    <property type="match status" value="1"/>
</dbReference>
<dbReference type="Pfam" id="PF25989">
    <property type="entry name" value="YknX_C"/>
    <property type="match status" value="1"/>
</dbReference>
<protein>
    <submittedName>
        <fullName evidence="8">Efflux transporter, RND family, MFP subunit</fullName>
    </submittedName>
</protein>
<dbReference type="InterPro" id="IPR058637">
    <property type="entry name" value="YknX-like_C"/>
</dbReference>
<dbReference type="RefSeq" id="WP_012592518.1">
    <property type="nucleotide sequence ID" value="NC_011666.1"/>
</dbReference>
<keyword evidence="3" id="KW-0732">Signal</keyword>
<dbReference type="GO" id="GO:0022857">
    <property type="term" value="F:transmembrane transporter activity"/>
    <property type="evidence" value="ECO:0007669"/>
    <property type="project" value="InterPro"/>
</dbReference>
<evidence type="ECO:0000256" key="3">
    <source>
        <dbReference type="SAM" id="SignalP"/>
    </source>
</evidence>
<organism evidence="8 9">
    <name type="scientific">Methylocella silvestris (strain DSM 15510 / CIP 108128 / LMG 27833 / NCIMB 13906 / BL2)</name>
    <dbReference type="NCBI Taxonomy" id="395965"/>
    <lineage>
        <taxon>Bacteria</taxon>
        <taxon>Pseudomonadati</taxon>
        <taxon>Pseudomonadota</taxon>
        <taxon>Alphaproteobacteria</taxon>
        <taxon>Hyphomicrobiales</taxon>
        <taxon>Beijerinckiaceae</taxon>
        <taxon>Methylocella</taxon>
    </lineage>
</organism>
<dbReference type="InterPro" id="IPR058624">
    <property type="entry name" value="MdtA-like_HH"/>
</dbReference>
<dbReference type="GO" id="GO:0046677">
    <property type="term" value="P:response to antibiotic"/>
    <property type="evidence" value="ECO:0007669"/>
    <property type="project" value="TreeGrafter"/>
</dbReference>